<proteinExistence type="predicted"/>
<feature type="compositionally biased region" description="Basic and acidic residues" evidence="1">
    <location>
        <begin position="66"/>
        <end position="91"/>
    </location>
</feature>
<gene>
    <name evidence="2" type="ORF">IFE08_12710</name>
</gene>
<organism evidence="2 3">
    <name type="scientific">Treponema pedis</name>
    <dbReference type="NCBI Taxonomy" id="409322"/>
    <lineage>
        <taxon>Bacteria</taxon>
        <taxon>Pseudomonadati</taxon>
        <taxon>Spirochaetota</taxon>
        <taxon>Spirochaetia</taxon>
        <taxon>Spirochaetales</taxon>
        <taxon>Treponemataceae</taxon>
        <taxon>Treponema</taxon>
    </lineage>
</organism>
<name>A0A7S6WP04_9SPIR</name>
<evidence type="ECO:0000313" key="2">
    <source>
        <dbReference type="EMBL" id="QOW60645.1"/>
    </source>
</evidence>
<evidence type="ECO:0000313" key="3">
    <source>
        <dbReference type="Proteomes" id="UP000593915"/>
    </source>
</evidence>
<reference evidence="2 3" key="1">
    <citation type="submission" date="2020-09" db="EMBL/GenBank/DDBJ databases">
        <title>Characterization of Treponema spp. from bovine digital dermatitis in Korea.</title>
        <authorList>
            <person name="Espiritu H.M."/>
            <person name="Cho Y.I."/>
            <person name="Mamuad L."/>
        </authorList>
    </citation>
    <scope>NUCLEOTIDE SEQUENCE [LARGE SCALE GENOMIC DNA]</scope>
    <source>
        <strain evidence="2 3">KS1</strain>
    </source>
</reference>
<protein>
    <submittedName>
        <fullName evidence="2">Uncharacterized protein</fullName>
    </submittedName>
</protein>
<dbReference type="Proteomes" id="UP000593915">
    <property type="component" value="Chromosome"/>
</dbReference>
<feature type="compositionally biased region" description="Low complexity" evidence="1">
    <location>
        <begin position="23"/>
        <end position="39"/>
    </location>
</feature>
<sequence length="109" mass="12196">MAIHPIDLQTLYSQMDKIGRQQGAEQQAAAAAKNVQQQQNKLDAEKKLSSVQVINPGDNEGVKINGDGHFKKDEKNKNKPENEHTEKKEELSDNYIKDPYLGQHVDISG</sequence>
<accession>A0A7S6WP04</accession>
<evidence type="ECO:0000256" key="1">
    <source>
        <dbReference type="SAM" id="MobiDB-lite"/>
    </source>
</evidence>
<dbReference type="RefSeq" id="WP_194076131.1">
    <property type="nucleotide sequence ID" value="NZ_CP061839.1"/>
</dbReference>
<feature type="region of interest" description="Disordered" evidence="1">
    <location>
        <begin position="23"/>
        <end position="109"/>
    </location>
</feature>
<dbReference type="EMBL" id="CP061839">
    <property type="protein sequence ID" value="QOW60645.1"/>
    <property type="molecule type" value="Genomic_DNA"/>
</dbReference>
<dbReference type="AlphaFoldDB" id="A0A7S6WP04"/>